<dbReference type="SUPFAM" id="SSF53448">
    <property type="entry name" value="Nucleotide-diphospho-sugar transferases"/>
    <property type="match status" value="1"/>
</dbReference>
<dbReference type="EMBL" id="CP003844">
    <property type="protein sequence ID" value="AFT75376.1"/>
    <property type="molecule type" value="Genomic_DNA"/>
</dbReference>
<dbReference type="GO" id="GO:0016757">
    <property type="term" value="F:glycosyltransferase activity"/>
    <property type="evidence" value="ECO:0007669"/>
    <property type="project" value="UniProtKB-KW"/>
</dbReference>
<dbReference type="KEGG" id="amg:AMEC673_13450"/>
<accession>A0AB33A107</accession>
<dbReference type="InterPro" id="IPR001173">
    <property type="entry name" value="Glyco_trans_2-like"/>
</dbReference>
<name>A0AB33A107_ALTME</name>
<dbReference type="RefSeq" id="WP_014977075.1">
    <property type="nucleotide sequence ID" value="NC_018678.1"/>
</dbReference>
<dbReference type="Pfam" id="PF00535">
    <property type="entry name" value="Glycos_transf_2"/>
    <property type="match status" value="1"/>
</dbReference>
<sequence>MSINTSFIIPHKGREDMLIETLTSIAGLTTPKEQYEVVLVSQNKEISNTLSAFIETVNLRVVYNDENNTISHSRNLGAGLATGEYLAFLDADVALASNWLDVMIDTLKTRDNTALVSAMQVNSPNAPPLEIIRTALSNAELDVPVSFLPGRNLFLLKETFEAAGKFPEHLLTCEDYFFTDKVSKLGELFYTSQTQYIHIGEDKAYAPMYKKEIWRGQSNIASLKGRRIPLREWPSFVVPFAFTGGLLLAFLAIIFSQPIVAIVMLVGALLPFTAYTWRLKRLVKQQVTWWHCSLFYLLYFPARALGTLIGVRGAVSTSSHK</sequence>
<comment type="similarity">
    <text evidence="1">Belongs to the glycosyltransferase 2 family.</text>
</comment>
<feature type="transmembrane region" description="Helical" evidence="4">
    <location>
        <begin position="233"/>
        <end position="253"/>
    </location>
</feature>
<dbReference type="Proteomes" id="UP000006296">
    <property type="component" value="Chromosome"/>
</dbReference>
<evidence type="ECO:0000256" key="1">
    <source>
        <dbReference type="ARBA" id="ARBA00006739"/>
    </source>
</evidence>
<proteinExistence type="inferred from homology"/>
<reference evidence="7" key="1">
    <citation type="journal article" date="2012" name="Sci. Rep.">
        <title>Genomes of surface isolates of Alteromonas macleodii: the life of a widespread marine opportunistic copiotroph.</title>
        <authorList>
            <person name="Lopez-Perez M."/>
            <person name="Gonzaga A."/>
            <person name="Martin-Cuadrado A.B."/>
            <person name="Onyshchenko O."/>
            <person name="Ghavidel A."/>
            <person name="Ghai R."/>
            <person name="Rodriguez-Valera F."/>
        </authorList>
    </citation>
    <scope>NUCLEOTIDE SEQUENCE [LARGE SCALE GENOMIC DNA]</scope>
    <source>
        <strain evidence="7">English Channel 673</strain>
    </source>
</reference>
<keyword evidence="4" id="KW-0472">Membrane</keyword>
<evidence type="ECO:0000256" key="3">
    <source>
        <dbReference type="ARBA" id="ARBA00022679"/>
    </source>
</evidence>
<dbReference type="Gene3D" id="3.90.550.10">
    <property type="entry name" value="Spore Coat Polysaccharide Biosynthesis Protein SpsA, Chain A"/>
    <property type="match status" value="1"/>
</dbReference>
<organism evidence="6 7">
    <name type="scientific">Alteromonas macleodii (strain English Channel 673)</name>
    <dbReference type="NCBI Taxonomy" id="1004788"/>
    <lineage>
        <taxon>Bacteria</taxon>
        <taxon>Pseudomonadati</taxon>
        <taxon>Pseudomonadota</taxon>
        <taxon>Gammaproteobacteria</taxon>
        <taxon>Alteromonadales</taxon>
        <taxon>Alteromonadaceae</taxon>
        <taxon>Alteromonas/Salinimonas group</taxon>
        <taxon>Alteromonas</taxon>
    </lineage>
</organism>
<gene>
    <name evidence="6" type="ordered locus">AMEC673_13450</name>
</gene>
<keyword evidence="4" id="KW-0812">Transmembrane</keyword>
<feature type="transmembrane region" description="Helical" evidence="4">
    <location>
        <begin position="289"/>
        <end position="311"/>
    </location>
</feature>
<feature type="transmembrane region" description="Helical" evidence="4">
    <location>
        <begin position="259"/>
        <end position="277"/>
    </location>
</feature>
<dbReference type="InterPro" id="IPR029044">
    <property type="entry name" value="Nucleotide-diphossugar_trans"/>
</dbReference>
<keyword evidence="2" id="KW-0328">Glycosyltransferase</keyword>
<evidence type="ECO:0000256" key="4">
    <source>
        <dbReference type="SAM" id="Phobius"/>
    </source>
</evidence>
<dbReference type="AlphaFoldDB" id="A0AB33A107"/>
<keyword evidence="4" id="KW-1133">Transmembrane helix</keyword>
<dbReference type="PANTHER" id="PTHR43179">
    <property type="entry name" value="RHAMNOSYLTRANSFERASE WBBL"/>
    <property type="match status" value="1"/>
</dbReference>
<protein>
    <submittedName>
        <fullName evidence="6">Dolichyl-phosphate mannose synthase-like protein</fullName>
    </submittedName>
</protein>
<evidence type="ECO:0000259" key="5">
    <source>
        <dbReference type="Pfam" id="PF00535"/>
    </source>
</evidence>
<feature type="domain" description="Glycosyltransferase 2-like" evidence="5">
    <location>
        <begin position="6"/>
        <end position="123"/>
    </location>
</feature>
<dbReference type="CDD" id="cd00761">
    <property type="entry name" value="Glyco_tranf_GTA_type"/>
    <property type="match status" value="1"/>
</dbReference>
<evidence type="ECO:0000313" key="7">
    <source>
        <dbReference type="Proteomes" id="UP000006296"/>
    </source>
</evidence>
<dbReference type="PANTHER" id="PTHR43179:SF12">
    <property type="entry name" value="GALACTOFURANOSYLTRANSFERASE GLFT2"/>
    <property type="match status" value="1"/>
</dbReference>
<evidence type="ECO:0000256" key="2">
    <source>
        <dbReference type="ARBA" id="ARBA00022676"/>
    </source>
</evidence>
<evidence type="ECO:0000313" key="6">
    <source>
        <dbReference type="EMBL" id="AFT75376.1"/>
    </source>
</evidence>
<keyword evidence="3" id="KW-0808">Transferase</keyword>